<evidence type="ECO:0000313" key="3">
    <source>
        <dbReference type="Proteomes" id="UP001499909"/>
    </source>
</evidence>
<organism evidence="2 3">
    <name type="scientific">Hymenobacter algoricola</name>
    <dbReference type="NCBI Taxonomy" id="486267"/>
    <lineage>
        <taxon>Bacteria</taxon>
        <taxon>Pseudomonadati</taxon>
        <taxon>Bacteroidota</taxon>
        <taxon>Cytophagia</taxon>
        <taxon>Cytophagales</taxon>
        <taxon>Hymenobacteraceae</taxon>
        <taxon>Hymenobacter</taxon>
    </lineage>
</organism>
<feature type="region of interest" description="Disordered" evidence="1">
    <location>
        <begin position="1"/>
        <end position="80"/>
    </location>
</feature>
<reference evidence="3" key="1">
    <citation type="journal article" date="2019" name="Int. J. Syst. Evol. Microbiol.">
        <title>The Global Catalogue of Microorganisms (GCM) 10K type strain sequencing project: providing services to taxonomists for standard genome sequencing and annotation.</title>
        <authorList>
            <consortium name="The Broad Institute Genomics Platform"/>
            <consortium name="The Broad Institute Genome Sequencing Center for Infectious Disease"/>
            <person name="Wu L."/>
            <person name="Ma J."/>
        </authorList>
    </citation>
    <scope>NUCLEOTIDE SEQUENCE [LARGE SCALE GENOMIC DNA]</scope>
    <source>
        <strain evidence="3">JCM 17214</strain>
    </source>
</reference>
<feature type="compositionally biased region" description="Basic and acidic residues" evidence="1">
    <location>
        <begin position="33"/>
        <end position="43"/>
    </location>
</feature>
<protein>
    <submittedName>
        <fullName evidence="2">Uncharacterized protein</fullName>
    </submittedName>
</protein>
<feature type="region of interest" description="Disordered" evidence="1">
    <location>
        <begin position="136"/>
        <end position="163"/>
    </location>
</feature>
<sequence length="163" mass="17764">MAKTFKNLPRPGEPTAPKPTSERDFFDLSDEPTSVKKPAEKLKSAGNTGITGNIGNMSNTSNISNTDNISDAIPAPTAAKAAPDSVRQTFVLSRGHLEQLRDFVHARRAQGDYTYSQKQALQEALDLLFAGAAPVPARPAQAREQEQQRRHRIQQGRQASIGE</sequence>
<name>A0ABP7NFQ3_9BACT</name>
<proteinExistence type="predicted"/>
<comment type="caution">
    <text evidence="2">The sequence shown here is derived from an EMBL/GenBank/DDBJ whole genome shotgun (WGS) entry which is preliminary data.</text>
</comment>
<dbReference type="EMBL" id="BAABDH010000067">
    <property type="protein sequence ID" value="GAA3943025.1"/>
    <property type="molecule type" value="Genomic_DNA"/>
</dbReference>
<evidence type="ECO:0000256" key="1">
    <source>
        <dbReference type="SAM" id="MobiDB-lite"/>
    </source>
</evidence>
<evidence type="ECO:0000313" key="2">
    <source>
        <dbReference type="EMBL" id="GAA3943025.1"/>
    </source>
</evidence>
<gene>
    <name evidence="2" type="ORF">GCM10022406_27600</name>
</gene>
<feature type="compositionally biased region" description="Low complexity" evidence="1">
    <location>
        <begin position="46"/>
        <end position="80"/>
    </location>
</feature>
<dbReference type="Proteomes" id="UP001499909">
    <property type="component" value="Unassembled WGS sequence"/>
</dbReference>
<keyword evidence="3" id="KW-1185">Reference proteome</keyword>
<accession>A0ABP7NFQ3</accession>
<dbReference type="RefSeq" id="WP_345114989.1">
    <property type="nucleotide sequence ID" value="NZ_BAABDH010000067.1"/>
</dbReference>